<dbReference type="STRING" id="45351.A7T400"/>
<evidence type="ECO:0000313" key="4">
    <source>
        <dbReference type="Proteomes" id="UP000001593"/>
    </source>
</evidence>
<feature type="domain" description="Aminotransferase class I/classII large" evidence="2">
    <location>
        <begin position="27"/>
        <end position="292"/>
    </location>
</feature>
<keyword evidence="4" id="KW-1185">Reference proteome</keyword>
<dbReference type="InterPro" id="IPR015424">
    <property type="entry name" value="PyrdxlP-dep_Trfase"/>
</dbReference>
<dbReference type="SUPFAM" id="SSF53383">
    <property type="entry name" value="PLP-dependent transferases"/>
    <property type="match status" value="1"/>
</dbReference>
<dbReference type="InterPro" id="IPR004839">
    <property type="entry name" value="Aminotransferase_I/II_large"/>
</dbReference>
<feature type="non-terminal residue" evidence="3">
    <location>
        <position position="380"/>
    </location>
</feature>
<feature type="transmembrane region" description="Helical" evidence="1">
    <location>
        <begin position="356"/>
        <end position="379"/>
    </location>
</feature>
<name>A7T400_NEMVE</name>
<dbReference type="PANTHER" id="PTHR46577:SF1">
    <property type="entry name" value="HTH-TYPE TRANSCRIPTIONAL REGULATORY PROTEIN GABR"/>
    <property type="match status" value="1"/>
</dbReference>
<dbReference type="Proteomes" id="UP000001593">
    <property type="component" value="Unassembled WGS sequence"/>
</dbReference>
<dbReference type="InParanoid" id="A7T400"/>
<keyword evidence="1" id="KW-1133">Transmembrane helix</keyword>
<organism evidence="3 4">
    <name type="scientific">Nematostella vectensis</name>
    <name type="common">Starlet sea anemone</name>
    <dbReference type="NCBI Taxonomy" id="45351"/>
    <lineage>
        <taxon>Eukaryota</taxon>
        <taxon>Metazoa</taxon>
        <taxon>Cnidaria</taxon>
        <taxon>Anthozoa</taxon>
        <taxon>Hexacorallia</taxon>
        <taxon>Actiniaria</taxon>
        <taxon>Edwardsiidae</taxon>
        <taxon>Nematostella</taxon>
    </lineage>
</organism>
<dbReference type="Gene3D" id="3.40.640.10">
    <property type="entry name" value="Type I PLP-dependent aspartate aminotransferase-like (Major domain)"/>
    <property type="match status" value="1"/>
</dbReference>
<dbReference type="EMBL" id="DS470707">
    <property type="protein sequence ID" value="EDO29313.1"/>
    <property type="molecule type" value="Genomic_DNA"/>
</dbReference>
<keyword evidence="1" id="KW-0812">Transmembrane</keyword>
<protein>
    <recommendedName>
        <fullName evidence="2">Aminotransferase class I/classII large domain-containing protein</fullName>
    </recommendedName>
</protein>
<dbReference type="AlphaFoldDB" id="A7T400"/>
<keyword evidence="1" id="KW-0472">Membrane</keyword>
<dbReference type="HOGENOM" id="CLU_728781_0_0_1"/>
<accession>A7T400</accession>
<evidence type="ECO:0000313" key="3">
    <source>
        <dbReference type="EMBL" id="EDO29313.1"/>
    </source>
</evidence>
<evidence type="ECO:0000259" key="2">
    <source>
        <dbReference type="Pfam" id="PF00155"/>
    </source>
</evidence>
<dbReference type="GO" id="GO:0030170">
    <property type="term" value="F:pyridoxal phosphate binding"/>
    <property type="evidence" value="ECO:0007669"/>
    <property type="project" value="InterPro"/>
</dbReference>
<dbReference type="PhylomeDB" id="A7T400"/>
<reference evidence="3 4" key="1">
    <citation type="journal article" date="2007" name="Science">
        <title>Sea anemone genome reveals ancestral eumetazoan gene repertoire and genomic organization.</title>
        <authorList>
            <person name="Putnam N.H."/>
            <person name="Srivastava M."/>
            <person name="Hellsten U."/>
            <person name="Dirks B."/>
            <person name="Chapman J."/>
            <person name="Salamov A."/>
            <person name="Terry A."/>
            <person name="Shapiro H."/>
            <person name="Lindquist E."/>
            <person name="Kapitonov V.V."/>
            <person name="Jurka J."/>
            <person name="Genikhovich G."/>
            <person name="Grigoriev I.V."/>
            <person name="Lucas S.M."/>
            <person name="Steele R.E."/>
            <person name="Finnerty J.R."/>
            <person name="Technau U."/>
            <person name="Martindale M.Q."/>
            <person name="Rokhsar D.S."/>
        </authorList>
    </citation>
    <scope>NUCLEOTIDE SEQUENCE [LARGE SCALE GENOMIC DNA]</scope>
    <source>
        <strain evidence="4">CH2 X CH6</strain>
    </source>
</reference>
<dbReference type="CDD" id="cd00609">
    <property type="entry name" value="AAT_like"/>
    <property type="match status" value="1"/>
</dbReference>
<dbReference type="InterPro" id="IPR015421">
    <property type="entry name" value="PyrdxlP-dep_Trfase_major"/>
</dbReference>
<proteinExistence type="predicted"/>
<dbReference type="PANTHER" id="PTHR46577">
    <property type="entry name" value="HTH-TYPE TRANSCRIPTIONAL REGULATORY PROTEIN GABR"/>
    <property type="match status" value="1"/>
</dbReference>
<dbReference type="InterPro" id="IPR051446">
    <property type="entry name" value="HTH_trans_reg/aminotransferase"/>
</dbReference>
<dbReference type="Pfam" id="PF00155">
    <property type="entry name" value="Aminotran_1_2"/>
    <property type="match status" value="1"/>
</dbReference>
<evidence type="ECO:0000256" key="1">
    <source>
        <dbReference type="SAM" id="Phobius"/>
    </source>
</evidence>
<gene>
    <name evidence="3" type="ORF">NEMVEDRAFT_v1g222019</name>
</gene>
<dbReference type="eggNOG" id="KOG0634">
    <property type="taxonomic scope" value="Eukaryota"/>
</dbReference>
<sequence>MLRELAASGDLAALMHQQPPGGRLHERRIVADFLARERGLAAEPERIFLVNGAQQGLDVAVRALLRPGDAVAVDALTYPGFRMLAELQDLDLQPVPALDEGPDLDALERLCARRRIRAIHAMPTLHNPLGWVMPLAQRQRLVEIARRHDCLLIEDAAYAFLAGKAPAALATLAPERCIHVSSLSKSVASGLRFGFMVVPQAWAGRVKAVVRASHWSMPGLVTAMATRWMASGSVRQQEQRMRQEARRRQAIARKALAGMQMLAHPCSLFLWLRLPGELRMDRVATALAQNLLRVLTQHAAAFDRAADLAVLDALHAGAAVAFVLEDIAAGQGIALEVVARLDAASARLLLDGCSLVLGRVAAVIAALALPLGLGVLLVVV</sequence>